<name>A0AAW1WZG9_RUBAR</name>
<feature type="compositionally biased region" description="Low complexity" evidence="1">
    <location>
        <begin position="21"/>
        <end position="43"/>
    </location>
</feature>
<evidence type="ECO:0000256" key="1">
    <source>
        <dbReference type="SAM" id="MobiDB-lite"/>
    </source>
</evidence>
<organism evidence="2 3">
    <name type="scientific">Rubus argutus</name>
    <name type="common">Southern blackberry</name>
    <dbReference type="NCBI Taxonomy" id="59490"/>
    <lineage>
        <taxon>Eukaryota</taxon>
        <taxon>Viridiplantae</taxon>
        <taxon>Streptophyta</taxon>
        <taxon>Embryophyta</taxon>
        <taxon>Tracheophyta</taxon>
        <taxon>Spermatophyta</taxon>
        <taxon>Magnoliopsida</taxon>
        <taxon>eudicotyledons</taxon>
        <taxon>Gunneridae</taxon>
        <taxon>Pentapetalae</taxon>
        <taxon>rosids</taxon>
        <taxon>fabids</taxon>
        <taxon>Rosales</taxon>
        <taxon>Rosaceae</taxon>
        <taxon>Rosoideae</taxon>
        <taxon>Rosoideae incertae sedis</taxon>
        <taxon>Rubus</taxon>
    </lineage>
</organism>
<feature type="region of interest" description="Disordered" evidence="1">
    <location>
        <begin position="1"/>
        <end position="44"/>
    </location>
</feature>
<gene>
    <name evidence="2" type="ORF">M0R45_026505</name>
</gene>
<dbReference type="Proteomes" id="UP001457282">
    <property type="component" value="Unassembled WGS sequence"/>
</dbReference>
<feature type="region of interest" description="Disordered" evidence="1">
    <location>
        <begin position="63"/>
        <end position="86"/>
    </location>
</feature>
<feature type="compositionally biased region" description="Polar residues" evidence="1">
    <location>
        <begin position="73"/>
        <end position="86"/>
    </location>
</feature>
<feature type="compositionally biased region" description="Polar residues" evidence="1">
    <location>
        <begin position="122"/>
        <end position="140"/>
    </location>
</feature>
<keyword evidence="3" id="KW-1185">Reference proteome</keyword>
<feature type="compositionally biased region" description="Low complexity" evidence="1">
    <location>
        <begin position="63"/>
        <end position="72"/>
    </location>
</feature>
<sequence length="152" mass="16444">MNHLPNPLPNHRHQHITKPEPSSCSAQPPRASSAAPRSPMCRPQASCRRRLILAHASASISLSPLSASSFSPTQNPAPLPQLQSTSCPVTVPLSISDVDSTFFPDRDADQSAVNPAHRQPVLSLTNVDPTPSHLSLSCSKESTDEKKMIERR</sequence>
<evidence type="ECO:0000313" key="2">
    <source>
        <dbReference type="EMBL" id="KAK9929403.1"/>
    </source>
</evidence>
<reference evidence="2 3" key="1">
    <citation type="journal article" date="2023" name="G3 (Bethesda)">
        <title>A chromosome-length genome assembly and annotation of blackberry (Rubus argutus, cv. 'Hillquist').</title>
        <authorList>
            <person name="Bruna T."/>
            <person name="Aryal R."/>
            <person name="Dudchenko O."/>
            <person name="Sargent D.J."/>
            <person name="Mead D."/>
            <person name="Buti M."/>
            <person name="Cavallini A."/>
            <person name="Hytonen T."/>
            <person name="Andres J."/>
            <person name="Pham M."/>
            <person name="Weisz D."/>
            <person name="Mascagni F."/>
            <person name="Usai G."/>
            <person name="Natali L."/>
            <person name="Bassil N."/>
            <person name="Fernandez G.E."/>
            <person name="Lomsadze A."/>
            <person name="Armour M."/>
            <person name="Olukolu B."/>
            <person name="Poorten T."/>
            <person name="Britton C."/>
            <person name="Davik J."/>
            <person name="Ashrafi H."/>
            <person name="Aiden E.L."/>
            <person name="Borodovsky M."/>
            <person name="Worthington M."/>
        </authorList>
    </citation>
    <scope>NUCLEOTIDE SEQUENCE [LARGE SCALE GENOMIC DNA]</scope>
    <source>
        <strain evidence="2">PI 553951</strain>
    </source>
</reference>
<proteinExistence type="predicted"/>
<accession>A0AAW1WZG9</accession>
<comment type="caution">
    <text evidence="2">The sequence shown here is derived from an EMBL/GenBank/DDBJ whole genome shotgun (WGS) entry which is preliminary data.</text>
</comment>
<dbReference type="AlphaFoldDB" id="A0AAW1WZG9"/>
<evidence type="ECO:0000313" key="3">
    <source>
        <dbReference type="Proteomes" id="UP001457282"/>
    </source>
</evidence>
<feature type="compositionally biased region" description="Basic and acidic residues" evidence="1">
    <location>
        <begin position="141"/>
        <end position="152"/>
    </location>
</feature>
<feature type="region of interest" description="Disordered" evidence="1">
    <location>
        <begin position="105"/>
        <end position="152"/>
    </location>
</feature>
<dbReference type="EMBL" id="JBEDUW010000005">
    <property type="protein sequence ID" value="KAK9929403.1"/>
    <property type="molecule type" value="Genomic_DNA"/>
</dbReference>
<protein>
    <submittedName>
        <fullName evidence="2">Uncharacterized protein</fullName>
    </submittedName>
</protein>